<keyword evidence="2" id="KW-1185">Reference proteome</keyword>
<name>A0A3P6MY63_CAEEL</name>
<dbReference type="AlphaFoldDB" id="A0A3P6MY63"/>
<evidence type="ECO:0000313" key="3">
    <source>
        <dbReference type="WormBase" id="F53G2.13"/>
    </source>
</evidence>
<dbReference type="WormBase" id="F53G2.13">
    <property type="protein sequence ID" value="CE52947"/>
    <property type="gene ID" value="WBGene00304220"/>
</dbReference>
<protein>
    <submittedName>
        <fullName evidence="1">RES domain-containing protein</fullName>
    </submittedName>
</protein>
<sequence>MNASESYSITIKEKALPRKRSIWKLWENGSSLSCTEILVKDDNQTTILCMDFVIRERRHDKYKRGYKSFDTKADFLKGYHVIEEMCKFCCNGTVAKYQIPQELASVSLMMRENHIDRFEIGSVHSFYIASVMKSNKRYVAVDQSKALTALNIAQAISKLNGKGMVTSSEIIIADYFYQRTLKYTYKFNHQYEERR</sequence>
<accession>A0A3P6MY63</accession>
<dbReference type="InParanoid" id="A0A3P6MY63"/>
<dbReference type="AGR" id="WB:WBGene00304220"/>
<dbReference type="Proteomes" id="UP000001940">
    <property type="component" value="Chromosome II"/>
</dbReference>
<gene>
    <name evidence="1" type="ORF">CELE_F53G2.13</name>
    <name evidence="1 3" type="ORF">F53G2.13</name>
</gene>
<reference evidence="1 2" key="1">
    <citation type="journal article" date="1998" name="Science">
        <title>Genome sequence of the nematode C. elegans: a platform for investigating biology.</title>
        <authorList>
            <consortium name="The C. elegans sequencing consortium"/>
            <person name="Sulson J.E."/>
            <person name="Waterston R."/>
        </authorList>
    </citation>
    <scope>NUCLEOTIDE SEQUENCE [LARGE SCALE GENOMIC DNA]</scope>
    <source>
        <strain evidence="1 2">Bristol N2</strain>
    </source>
</reference>
<evidence type="ECO:0000313" key="1">
    <source>
        <dbReference type="EMBL" id="VDJ62570.1"/>
    </source>
</evidence>
<dbReference type="PaxDb" id="6239-F53G2.2"/>
<evidence type="ECO:0000313" key="2">
    <source>
        <dbReference type="Proteomes" id="UP000001940"/>
    </source>
</evidence>
<organism evidence="1 2">
    <name type="scientific">Caenorhabditis elegans</name>
    <dbReference type="NCBI Taxonomy" id="6239"/>
    <lineage>
        <taxon>Eukaryota</taxon>
        <taxon>Metazoa</taxon>
        <taxon>Ecdysozoa</taxon>
        <taxon>Nematoda</taxon>
        <taxon>Chromadorea</taxon>
        <taxon>Rhabditida</taxon>
        <taxon>Rhabditina</taxon>
        <taxon>Rhabditomorpha</taxon>
        <taxon>Rhabditoidea</taxon>
        <taxon>Rhabditidae</taxon>
        <taxon>Peloderinae</taxon>
        <taxon>Caenorhabditis</taxon>
    </lineage>
</organism>
<proteinExistence type="predicted"/>
<dbReference type="EMBL" id="BX284602">
    <property type="protein sequence ID" value="VDJ62570.1"/>
    <property type="molecule type" value="Genomic_DNA"/>
</dbReference>